<gene>
    <name evidence="2" type="ORF">A7J57_00645</name>
</gene>
<feature type="coiled-coil region" evidence="1">
    <location>
        <begin position="75"/>
        <end position="102"/>
    </location>
</feature>
<evidence type="ECO:0000313" key="2">
    <source>
        <dbReference type="EMBL" id="OAE49161.1"/>
    </source>
</evidence>
<reference evidence="2 3" key="1">
    <citation type="submission" date="2016-05" db="EMBL/GenBank/DDBJ databases">
        <authorList>
            <person name="Lavstsen T."/>
            <person name="Jespersen J.S."/>
        </authorList>
    </citation>
    <scope>NUCLEOTIDE SEQUENCE [LARGE SCALE GENOMIC DNA]</scope>
    <source>
        <strain evidence="2 3">KCJ1736</strain>
    </source>
</reference>
<keyword evidence="1" id="KW-0175">Coiled coil</keyword>
<sequence>MVMPTGVPTSRISGAPNFELAAEPPTRNRLSHFPALPVASAIPDDVIPYPAPLIVFHIGDQKMTYELECQIEELRAELRNAVDFSERRLIEAELDLAKAELTWATAERDGRVDAEPPF</sequence>
<name>A0A176XH80_AGRTU</name>
<dbReference type="Proteomes" id="UP000077098">
    <property type="component" value="Unassembled WGS sequence"/>
</dbReference>
<evidence type="ECO:0000313" key="3">
    <source>
        <dbReference type="Proteomes" id="UP000077098"/>
    </source>
</evidence>
<accession>A0A176XH80</accession>
<organism evidence="2 3">
    <name type="scientific">Agrobacterium tumefaciens</name>
    <dbReference type="NCBI Taxonomy" id="358"/>
    <lineage>
        <taxon>Bacteria</taxon>
        <taxon>Pseudomonadati</taxon>
        <taxon>Pseudomonadota</taxon>
        <taxon>Alphaproteobacteria</taxon>
        <taxon>Hyphomicrobiales</taxon>
        <taxon>Rhizobiaceae</taxon>
        <taxon>Rhizobium/Agrobacterium group</taxon>
        <taxon>Agrobacterium</taxon>
        <taxon>Agrobacterium tumefaciens complex</taxon>
    </lineage>
</organism>
<dbReference type="EMBL" id="LXPS01000003">
    <property type="protein sequence ID" value="OAE49161.1"/>
    <property type="molecule type" value="Genomic_DNA"/>
</dbReference>
<protein>
    <submittedName>
        <fullName evidence="2">Uncharacterized protein</fullName>
    </submittedName>
</protein>
<dbReference type="AlphaFoldDB" id="A0A176XH80"/>
<proteinExistence type="predicted"/>
<comment type="caution">
    <text evidence="2">The sequence shown here is derived from an EMBL/GenBank/DDBJ whole genome shotgun (WGS) entry which is preliminary data.</text>
</comment>
<evidence type="ECO:0000256" key="1">
    <source>
        <dbReference type="SAM" id="Coils"/>
    </source>
</evidence>